<accession>A0A425CAJ9</accession>
<dbReference type="OrthoDB" id="90974at2759"/>
<reference evidence="2 3" key="1">
    <citation type="submission" date="2018-06" db="EMBL/GenBank/DDBJ databases">
        <title>Comparative genomics of downy mildews reveals potential adaptations to biotrophy.</title>
        <authorList>
            <person name="Fletcher K."/>
            <person name="Klosterman S.J."/>
            <person name="Derevnina L."/>
            <person name="Martin F."/>
            <person name="Koike S."/>
            <person name="Reyes Chin-Wo S."/>
            <person name="Mou B."/>
            <person name="Michelmore R."/>
        </authorList>
    </citation>
    <scope>NUCLEOTIDE SEQUENCE [LARGE SCALE GENOMIC DNA]</scope>
    <source>
        <strain evidence="2 3">R13</strain>
    </source>
</reference>
<feature type="transmembrane region" description="Helical" evidence="1">
    <location>
        <begin position="140"/>
        <end position="160"/>
    </location>
</feature>
<comment type="caution">
    <text evidence="2">The sequence shown here is derived from an EMBL/GenBank/DDBJ whole genome shotgun (WGS) entry which is preliminary data.</text>
</comment>
<organism evidence="2 3">
    <name type="scientific">Peronospora effusa</name>
    <dbReference type="NCBI Taxonomy" id="542832"/>
    <lineage>
        <taxon>Eukaryota</taxon>
        <taxon>Sar</taxon>
        <taxon>Stramenopiles</taxon>
        <taxon>Oomycota</taxon>
        <taxon>Peronosporomycetes</taxon>
        <taxon>Peronosporales</taxon>
        <taxon>Peronosporaceae</taxon>
        <taxon>Peronospora</taxon>
    </lineage>
</organism>
<proteinExistence type="predicted"/>
<dbReference type="Proteomes" id="UP000286097">
    <property type="component" value="Unassembled WGS sequence"/>
</dbReference>
<dbReference type="AlphaFoldDB" id="A0A425CAJ9"/>
<dbReference type="VEuPathDB" id="FungiDB:DD237_000302"/>
<keyword evidence="1" id="KW-1133">Transmembrane helix</keyword>
<name>A0A425CAJ9_9STRA</name>
<gene>
    <name evidence="2" type="ORF">DD237_000302</name>
</gene>
<evidence type="ECO:0000256" key="1">
    <source>
        <dbReference type="SAM" id="Phobius"/>
    </source>
</evidence>
<keyword evidence="1" id="KW-0472">Membrane</keyword>
<dbReference type="EMBL" id="QKXF01000221">
    <property type="protein sequence ID" value="RQM14028.1"/>
    <property type="molecule type" value="Genomic_DNA"/>
</dbReference>
<evidence type="ECO:0000313" key="3">
    <source>
        <dbReference type="Proteomes" id="UP000286097"/>
    </source>
</evidence>
<protein>
    <submittedName>
        <fullName evidence="2">Uncharacterized protein</fullName>
    </submittedName>
</protein>
<sequence length="165" mass="18320">MTSCQSFNVAPTQQPMTIGEKYPYKSGSRRHLHLQPAPHTLLRRSCLRKESAFMYGGASRSSRLDELSPTKMITISYSSTPKKSISFADQHDQPLVLEREFSPTDAPVCYCDVPIEVTAGRLTRRCSSSSLDKWITDTVAGQYLLSMCVVSLLGCALIGLRQTVK</sequence>
<keyword evidence="1" id="KW-0812">Transmembrane</keyword>
<evidence type="ECO:0000313" key="2">
    <source>
        <dbReference type="EMBL" id="RQM14028.1"/>
    </source>
</evidence>